<gene>
    <name evidence="2" type="ORF">OCH239_20260</name>
</gene>
<organism evidence="2 3">
    <name type="scientific">Roseivivax halodurans JCM 10272</name>
    <dbReference type="NCBI Taxonomy" id="1449350"/>
    <lineage>
        <taxon>Bacteria</taxon>
        <taxon>Pseudomonadati</taxon>
        <taxon>Pseudomonadota</taxon>
        <taxon>Alphaproteobacteria</taxon>
        <taxon>Rhodobacterales</taxon>
        <taxon>Roseobacteraceae</taxon>
        <taxon>Roseivivax</taxon>
    </lineage>
</organism>
<dbReference type="OrthoDB" id="8244198at2"/>
<sequence>MANITLAPARAGLRDRVAAYLDTLRSERARRREYTRVYGELARMTDRDLADIGIARVSIEDVAFEAAYGRA</sequence>
<accession>X7E7M2</accession>
<dbReference type="EMBL" id="JALZ01000076">
    <property type="protein sequence ID" value="ETX11191.1"/>
    <property type="molecule type" value="Genomic_DNA"/>
</dbReference>
<dbReference type="InterPro" id="IPR009506">
    <property type="entry name" value="YjiS-like"/>
</dbReference>
<evidence type="ECO:0000313" key="2">
    <source>
        <dbReference type="EMBL" id="ETX11191.1"/>
    </source>
</evidence>
<evidence type="ECO:0000313" key="3">
    <source>
        <dbReference type="Proteomes" id="UP000022447"/>
    </source>
</evidence>
<comment type="caution">
    <text evidence="2">The sequence shown here is derived from an EMBL/GenBank/DDBJ whole genome shotgun (WGS) entry which is preliminary data.</text>
</comment>
<dbReference type="Pfam" id="PF06568">
    <property type="entry name" value="YjiS-like"/>
    <property type="match status" value="1"/>
</dbReference>
<evidence type="ECO:0000259" key="1">
    <source>
        <dbReference type="Pfam" id="PF06568"/>
    </source>
</evidence>
<dbReference type="Proteomes" id="UP000022447">
    <property type="component" value="Unassembled WGS sequence"/>
</dbReference>
<feature type="domain" description="YjiS-like" evidence="1">
    <location>
        <begin position="28"/>
        <end position="56"/>
    </location>
</feature>
<dbReference type="AlphaFoldDB" id="X7E7M2"/>
<dbReference type="STRING" id="1449350.OCH239_20260"/>
<dbReference type="RefSeq" id="WP_037267291.1">
    <property type="nucleotide sequence ID" value="NZ_JALZ01000076.1"/>
</dbReference>
<proteinExistence type="predicted"/>
<dbReference type="eggNOG" id="COG5457">
    <property type="taxonomic scope" value="Bacteria"/>
</dbReference>
<name>X7E7M2_9RHOB</name>
<keyword evidence="3" id="KW-1185">Reference proteome</keyword>
<reference evidence="2 3" key="1">
    <citation type="submission" date="2014-01" db="EMBL/GenBank/DDBJ databases">
        <title>Roseivivax halodurans JCM 10272 Genome Sequencing.</title>
        <authorList>
            <person name="Lai Q."/>
            <person name="Li G."/>
            <person name="Shao Z."/>
        </authorList>
    </citation>
    <scope>NUCLEOTIDE SEQUENCE [LARGE SCALE GENOMIC DNA]</scope>
    <source>
        <strain evidence="2 3">JCM 10272</strain>
    </source>
</reference>
<protein>
    <recommendedName>
        <fullName evidence="1">YjiS-like domain-containing protein</fullName>
    </recommendedName>
</protein>